<feature type="domain" description="Aminotransferase class V" evidence="13">
    <location>
        <begin position="7"/>
        <end position="356"/>
    </location>
</feature>
<keyword evidence="7" id="KW-0663">Pyridoxal phosphate</keyword>
<dbReference type="InterPro" id="IPR015424">
    <property type="entry name" value="PyrdxlP-dep_Trfase"/>
</dbReference>
<keyword evidence="15" id="KW-1185">Reference proteome</keyword>
<dbReference type="Gene3D" id="3.90.1150.10">
    <property type="entry name" value="Aspartate Aminotransferase, domain 1"/>
    <property type="match status" value="1"/>
</dbReference>
<keyword evidence="5 12" id="KW-0028">Amino-acid biosynthesis</keyword>
<dbReference type="EC" id="2.6.1.52" evidence="12"/>
<evidence type="ECO:0000256" key="5">
    <source>
        <dbReference type="ARBA" id="ARBA00022605"/>
    </source>
</evidence>
<accession>A0A7I8VDR7</accession>
<evidence type="ECO:0000256" key="4">
    <source>
        <dbReference type="ARBA" id="ARBA00022576"/>
    </source>
</evidence>
<dbReference type="GO" id="GO:0006564">
    <property type="term" value="P:L-serine biosynthetic process"/>
    <property type="evidence" value="ECO:0007669"/>
    <property type="project" value="UniProtKB-KW"/>
</dbReference>
<evidence type="ECO:0000256" key="2">
    <source>
        <dbReference type="ARBA" id="ARBA00005099"/>
    </source>
</evidence>
<comment type="catalytic activity">
    <reaction evidence="10 12">
        <text>O-phospho-L-serine + 2-oxoglutarate = 3-phosphooxypyruvate + L-glutamate</text>
        <dbReference type="Rhea" id="RHEA:14329"/>
        <dbReference type="ChEBI" id="CHEBI:16810"/>
        <dbReference type="ChEBI" id="CHEBI:18110"/>
        <dbReference type="ChEBI" id="CHEBI:29985"/>
        <dbReference type="ChEBI" id="CHEBI:57524"/>
        <dbReference type="EC" id="2.6.1.52"/>
    </reaction>
</comment>
<evidence type="ECO:0000256" key="3">
    <source>
        <dbReference type="ARBA" id="ARBA00006904"/>
    </source>
</evidence>
<dbReference type="PANTHER" id="PTHR43247">
    <property type="entry name" value="PHOSPHOSERINE AMINOTRANSFERASE"/>
    <property type="match status" value="1"/>
</dbReference>
<protein>
    <recommendedName>
        <fullName evidence="12">Phosphoserine aminotransferase</fullName>
        <ecNumber evidence="12">2.6.1.52</ecNumber>
    </recommendedName>
</protein>
<keyword evidence="6 12" id="KW-0808">Transferase</keyword>
<dbReference type="InterPro" id="IPR000192">
    <property type="entry name" value="Aminotrans_V_dom"/>
</dbReference>
<dbReference type="NCBIfam" id="TIGR01364">
    <property type="entry name" value="serC_1"/>
    <property type="match status" value="1"/>
</dbReference>
<evidence type="ECO:0000313" key="14">
    <source>
        <dbReference type="EMBL" id="CAD5113511.1"/>
    </source>
</evidence>
<evidence type="ECO:0000256" key="7">
    <source>
        <dbReference type="ARBA" id="ARBA00022898"/>
    </source>
</evidence>
<dbReference type="GO" id="GO:0004648">
    <property type="term" value="F:O-phospho-L-serine:2-oxoglutarate aminotransferase activity"/>
    <property type="evidence" value="ECO:0007669"/>
    <property type="project" value="UniProtKB-EC"/>
</dbReference>
<dbReference type="InterPro" id="IPR022278">
    <property type="entry name" value="Pser_aminoTfrase"/>
</dbReference>
<dbReference type="Gene3D" id="3.40.640.10">
    <property type="entry name" value="Type I PLP-dependent aspartate aminotransferase-like (Major domain)"/>
    <property type="match status" value="1"/>
</dbReference>
<dbReference type="FunFam" id="3.40.640.10:FF:000010">
    <property type="entry name" value="Phosphoserine aminotransferase"/>
    <property type="match status" value="1"/>
</dbReference>
<evidence type="ECO:0000256" key="8">
    <source>
        <dbReference type="ARBA" id="ARBA00023299"/>
    </source>
</evidence>
<comment type="catalytic activity">
    <reaction evidence="9">
        <text>4-(phosphooxy)-L-threonine + 2-oxoglutarate = (R)-3-hydroxy-2-oxo-4-phosphooxybutanoate + L-glutamate</text>
        <dbReference type="Rhea" id="RHEA:16573"/>
        <dbReference type="ChEBI" id="CHEBI:16810"/>
        <dbReference type="ChEBI" id="CHEBI:29985"/>
        <dbReference type="ChEBI" id="CHEBI:58452"/>
        <dbReference type="ChEBI" id="CHEBI:58538"/>
        <dbReference type="EC" id="2.6.1.52"/>
    </reaction>
</comment>
<comment type="caution">
    <text evidence="14">The sequence shown here is derived from an EMBL/GenBank/DDBJ whole genome shotgun (WGS) entry which is preliminary data.</text>
</comment>
<evidence type="ECO:0000256" key="9">
    <source>
        <dbReference type="ARBA" id="ARBA00047630"/>
    </source>
</evidence>
<evidence type="ECO:0000256" key="11">
    <source>
        <dbReference type="RuleBase" id="RU004504"/>
    </source>
</evidence>
<comment type="similarity">
    <text evidence="3">Belongs to the class-V pyridoxal-phosphate-dependent aminotransferase family. SerC subfamily.</text>
</comment>
<evidence type="ECO:0000313" key="15">
    <source>
        <dbReference type="Proteomes" id="UP000549394"/>
    </source>
</evidence>
<evidence type="ECO:0000256" key="1">
    <source>
        <dbReference type="ARBA" id="ARBA00001933"/>
    </source>
</evidence>
<keyword evidence="8 12" id="KW-0718">Serine biosynthesis</keyword>
<dbReference type="HAMAP" id="MF_00160">
    <property type="entry name" value="SerC_aminotrans_5"/>
    <property type="match status" value="1"/>
</dbReference>
<dbReference type="PANTHER" id="PTHR43247:SF1">
    <property type="entry name" value="PHOSPHOSERINE AMINOTRANSFERASE"/>
    <property type="match status" value="1"/>
</dbReference>
<dbReference type="CDD" id="cd00611">
    <property type="entry name" value="PSAT_like"/>
    <property type="match status" value="1"/>
</dbReference>
<comment type="cofactor">
    <cofactor evidence="1 11">
        <name>pyridoxal 5'-phosphate</name>
        <dbReference type="ChEBI" id="CHEBI:597326"/>
    </cofactor>
</comment>
<dbReference type="GO" id="GO:0030170">
    <property type="term" value="F:pyridoxal phosphate binding"/>
    <property type="evidence" value="ECO:0007669"/>
    <property type="project" value="TreeGrafter"/>
</dbReference>
<dbReference type="EMBL" id="CAJFCJ010000004">
    <property type="protein sequence ID" value="CAD5113511.1"/>
    <property type="molecule type" value="Genomic_DNA"/>
</dbReference>
<evidence type="ECO:0000256" key="6">
    <source>
        <dbReference type="ARBA" id="ARBA00022679"/>
    </source>
</evidence>
<dbReference type="UniPathway" id="UPA00244">
    <property type="reaction ID" value="UER00311"/>
</dbReference>
<organism evidence="14 15">
    <name type="scientific">Dimorphilus gyrociliatus</name>
    <dbReference type="NCBI Taxonomy" id="2664684"/>
    <lineage>
        <taxon>Eukaryota</taxon>
        <taxon>Metazoa</taxon>
        <taxon>Spiralia</taxon>
        <taxon>Lophotrochozoa</taxon>
        <taxon>Annelida</taxon>
        <taxon>Polychaeta</taxon>
        <taxon>Polychaeta incertae sedis</taxon>
        <taxon>Dinophilidae</taxon>
        <taxon>Dimorphilus</taxon>
    </lineage>
</organism>
<name>A0A7I8VDR7_9ANNE</name>
<dbReference type="InterPro" id="IPR015421">
    <property type="entry name" value="PyrdxlP-dep_Trfase_major"/>
</dbReference>
<dbReference type="OrthoDB" id="1703350at2759"/>
<dbReference type="Proteomes" id="UP000549394">
    <property type="component" value="Unassembled WGS sequence"/>
</dbReference>
<evidence type="ECO:0000256" key="12">
    <source>
        <dbReference type="RuleBase" id="RU004505"/>
    </source>
</evidence>
<dbReference type="Pfam" id="PF00266">
    <property type="entry name" value="Aminotran_5"/>
    <property type="match status" value="1"/>
</dbReference>
<proteinExistence type="inferred from homology"/>
<dbReference type="FunFam" id="3.90.1150.10:FF:000006">
    <property type="entry name" value="Phosphoserine aminotransferase"/>
    <property type="match status" value="1"/>
</dbReference>
<gene>
    <name evidence="14" type="ORF">DGYR_LOCUS2487</name>
</gene>
<dbReference type="InterPro" id="IPR020578">
    <property type="entry name" value="Aminotrans_V_PyrdxlP_BS"/>
</dbReference>
<evidence type="ECO:0000259" key="13">
    <source>
        <dbReference type="Pfam" id="PF00266"/>
    </source>
</evidence>
<evidence type="ECO:0000256" key="10">
    <source>
        <dbReference type="ARBA" id="ARBA00049007"/>
    </source>
</evidence>
<dbReference type="AlphaFoldDB" id="A0A7I8VDR7"/>
<dbReference type="InterPro" id="IPR015422">
    <property type="entry name" value="PyrdxlP-dep_Trfase_small"/>
</dbReference>
<dbReference type="PROSITE" id="PS00595">
    <property type="entry name" value="AA_TRANSFER_CLASS_5"/>
    <property type="match status" value="1"/>
</dbReference>
<dbReference type="SUPFAM" id="SSF53383">
    <property type="entry name" value="PLP-dependent transferases"/>
    <property type="match status" value="1"/>
</dbReference>
<dbReference type="UniPathway" id="UPA00135">
    <property type="reaction ID" value="UER00197"/>
</dbReference>
<dbReference type="NCBIfam" id="NF003764">
    <property type="entry name" value="PRK05355.1"/>
    <property type="match status" value="1"/>
</dbReference>
<comment type="pathway">
    <text evidence="2 12">Amino-acid biosynthesis; L-serine biosynthesis; L-serine from 3-phospho-D-glycerate: step 2/3.</text>
</comment>
<sequence>MASRKVINFAPGPAKLPEQVMKQAQDEFVSFGESGISVLEMSHRGSDFLDIINTAENNLRDLMNIPDNYKVLFLQGGGNGQFAAVPLNLMNFKPGCKADYIVTGSWSAKAAKEAEKYGQVNYVLPNMKDYTSIPDVSEWKLDPEASYVYYCDNETVHGVEFHFIPDTNEVPLVVDMSSNILSRPIDVTKFGLIYGGAQKNIGCAGVTVVIVREDLLGHAQPICPTIFDYRVQAGNSSLYNTPPTFSIYMMGLVFKWLVQQGGAHAMKDLSNEKSSIIYEVIDQSNGFYCVPVEPTARSRMNICFRIGSKDGNATLEKLFIEGAAKKGMQSLKGHRSVGGIRASVYNAITIEETQALATYMKEFKRQNHLN</sequence>
<dbReference type="GO" id="GO:0005737">
    <property type="term" value="C:cytoplasm"/>
    <property type="evidence" value="ECO:0007669"/>
    <property type="project" value="TreeGrafter"/>
</dbReference>
<reference evidence="14 15" key="1">
    <citation type="submission" date="2020-08" db="EMBL/GenBank/DDBJ databases">
        <authorList>
            <person name="Hejnol A."/>
        </authorList>
    </citation>
    <scope>NUCLEOTIDE SEQUENCE [LARGE SCALE GENOMIC DNA]</scope>
</reference>
<dbReference type="PIRSF" id="PIRSF000525">
    <property type="entry name" value="SerC"/>
    <property type="match status" value="1"/>
</dbReference>
<keyword evidence="4 12" id="KW-0032">Aminotransferase</keyword>